<evidence type="ECO:0000256" key="2">
    <source>
        <dbReference type="SAM" id="Phobius"/>
    </source>
</evidence>
<organism evidence="3 4">
    <name type="scientific">Laedolimicola intestinihominis</name>
    <dbReference type="NCBI Taxonomy" id="3133166"/>
    <lineage>
        <taxon>Bacteria</taxon>
        <taxon>Bacillati</taxon>
        <taxon>Bacillota</taxon>
        <taxon>Clostridia</taxon>
        <taxon>Lachnospirales</taxon>
        <taxon>Lachnospiraceae</taxon>
        <taxon>Laedolimicola</taxon>
    </lineage>
</organism>
<dbReference type="RefSeq" id="WP_349164204.1">
    <property type="nucleotide sequence ID" value="NZ_JBBMFE010000004.1"/>
</dbReference>
<protein>
    <submittedName>
        <fullName evidence="3">Stage III sporulation protein AF</fullName>
    </submittedName>
</protein>
<sequence length="128" mass="14587">MKEFLYGWIRDIAFYAILMTVILHLLPEEGQKKYVRFFMGVVLMLVVLSPLLSVAGLSGTLDSIYAEQTYDEELQDFTRRQAELEADYAREIEKRKQEMTGDGTENPADGEEEQGGSSDIKVEIVLDE</sequence>
<reference evidence="3 4" key="1">
    <citation type="submission" date="2024-03" db="EMBL/GenBank/DDBJ databases">
        <title>Human intestinal bacterial collection.</title>
        <authorList>
            <person name="Pauvert C."/>
            <person name="Hitch T.C.A."/>
            <person name="Clavel T."/>
        </authorList>
    </citation>
    <scope>NUCLEOTIDE SEQUENCE [LARGE SCALE GENOMIC DNA]</scope>
    <source>
        <strain evidence="3 4">CLA-AA-H132</strain>
    </source>
</reference>
<feature type="transmembrane region" description="Helical" evidence="2">
    <location>
        <begin position="6"/>
        <end position="25"/>
    </location>
</feature>
<keyword evidence="2" id="KW-0472">Membrane</keyword>
<proteinExistence type="predicted"/>
<dbReference type="Pfam" id="PF09581">
    <property type="entry name" value="Spore_III_AF"/>
    <property type="match status" value="1"/>
</dbReference>
<evidence type="ECO:0000313" key="4">
    <source>
        <dbReference type="Proteomes" id="UP001438008"/>
    </source>
</evidence>
<gene>
    <name evidence="3" type="ORF">WMO29_06235</name>
</gene>
<dbReference type="InterPro" id="IPR014245">
    <property type="entry name" value="Spore_III_AF"/>
</dbReference>
<feature type="region of interest" description="Disordered" evidence="1">
    <location>
        <begin position="93"/>
        <end position="128"/>
    </location>
</feature>
<keyword evidence="4" id="KW-1185">Reference proteome</keyword>
<accession>A0ABV1FGP8</accession>
<keyword evidence="2" id="KW-0812">Transmembrane</keyword>
<dbReference type="Proteomes" id="UP001438008">
    <property type="component" value="Unassembled WGS sequence"/>
</dbReference>
<keyword evidence="2" id="KW-1133">Transmembrane helix</keyword>
<evidence type="ECO:0000313" key="3">
    <source>
        <dbReference type="EMBL" id="MEQ2472088.1"/>
    </source>
</evidence>
<feature type="transmembrane region" description="Helical" evidence="2">
    <location>
        <begin position="37"/>
        <end position="57"/>
    </location>
</feature>
<name>A0ABV1FGP8_9FIRM</name>
<comment type="caution">
    <text evidence="3">The sequence shown here is derived from an EMBL/GenBank/DDBJ whole genome shotgun (WGS) entry which is preliminary data.</text>
</comment>
<evidence type="ECO:0000256" key="1">
    <source>
        <dbReference type="SAM" id="MobiDB-lite"/>
    </source>
</evidence>
<dbReference type="EMBL" id="JBBMFE010000004">
    <property type="protein sequence ID" value="MEQ2472088.1"/>
    <property type="molecule type" value="Genomic_DNA"/>
</dbReference>